<dbReference type="Pfam" id="PF00450">
    <property type="entry name" value="Peptidase_S10"/>
    <property type="match status" value="1"/>
</dbReference>
<gene>
    <name evidence="7" type="ORF">VHEMI08065</name>
</gene>
<evidence type="ECO:0000256" key="4">
    <source>
        <dbReference type="ARBA" id="ARBA00022801"/>
    </source>
</evidence>
<keyword evidence="8" id="KW-1185">Reference proteome</keyword>
<sequence length="466" mass="50846">MQFKTLIAAVGLASVAQASPKPAADRAYTIQEADIHYNVYEHAATASQMKYVNNSGICETTPGVNQYSGYLSTGSNQNMWFWFFEARKNAKNAPLALWLNGGPGCSSMIGLFQEHGPCTFNDGGSKPKLNPNSWNNVANMLYVDQPIGTGFSYGTDDATNTQTAAPAVWKLLQAFYTQFPDYKSRDFGLFTESYGGHYGPQFAYYFEQQNAAIDAGTITGSKINLVALGINNGWIDPVNQYNAYVEFGLQNKYRPLIDQDTADRLTQDWKNTCIPAMKSCTDTPGSTSDRACSNGDSKCRQVTEWQLEGSWDVYDIRADSDSYPPSTYVNYLNSAAVKKAIGAQGDYSECGGSRIGSADSGRSFLRTLGKVVDSGVNTLIWAGDADWICNWIGNLEAANAIGGSTFAGKSVQPFTVNGKQYGEYKTNKNLNWLRVYEAGHEVPAYQPEAALAAFTAIINKKPLTSS</sequence>
<dbReference type="MEROPS" id="S10.008"/>
<reference evidence="7 8" key="1">
    <citation type="journal article" date="2015" name="Genome Announc.">
        <title>Draft Genome Sequence and Gene Annotation of the Entomopathogenic Fungus Verticillium hemipterigenum.</title>
        <authorList>
            <person name="Horn F."/>
            <person name="Habel A."/>
            <person name="Scharf D.H."/>
            <person name="Dworschak J."/>
            <person name="Brakhage A.A."/>
            <person name="Guthke R."/>
            <person name="Hertweck C."/>
            <person name="Linde J."/>
        </authorList>
    </citation>
    <scope>NUCLEOTIDE SEQUENCE [LARGE SCALE GENOMIC DNA]</scope>
</reference>
<evidence type="ECO:0000256" key="2">
    <source>
        <dbReference type="ARBA" id="ARBA00022645"/>
    </source>
</evidence>
<evidence type="ECO:0000313" key="8">
    <source>
        <dbReference type="Proteomes" id="UP000039046"/>
    </source>
</evidence>
<dbReference type="GO" id="GO:0000324">
    <property type="term" value="C:fungal-type vacuole"/>
    <property type="evidence" value="ECO:0007669"/>
    <property type="project" value="TreeGrafter"/>
</dbReference>
<evidence type="ECO:0000256" key="5">
    <source>
        <dbReference type="ARBA" id="ARBA00023180"/>
    </source>
</evidence>
<dbReference type="InterPro" id="IPR029058">
    <property type="entry name" value="AB_hydrolase_fold"/>
</dbReference>
<keyword evidence="3 6" id="KW-0645">Protease</keyword>
<dbReference type="GO" id="GO:0006508">
    <property type="term" value="P:proteolysis"/>
    <property type="evidence" value="ECO:0007669"/>
    <property type="project" value="UniProtKB-KW"/>
</dbReference>
<evidence type="ECO:0000256" key="1">
    <source>
        <dbReference type="ARBA" id="ARBA00009431"/>
    </source>
</evidence>
<keyword evidence="5" id="KW-0325">Glycoprotein</keyword>
<dbReference type="InterPro" id="IPR018202">
    <property type="entry name" value="Ser_caboxypep_ser_AS"/>
</dbReference>
<accession>A0A0A1TMS6</accession>
<dbReference type="PROSITE" id="PS00131">
    <property type="entry name" value="CARBOXYPEPT_SER_SER"/>
    <property type="match status" value="1"/>
</dbReference>
<comment type="similarity">
    <text evidence="1 6">Belongs to the peptidase S10 family.</text>
</comment>
<feature type="signal peptide" evidence="6">
    <location>
        <begin position="1"/>
        <end position="18"/>
    </location>
</feature>
<dbReference type="STRING" id="1531966.A0A0A1TMS6"/>
<feature type="chain" id="PRO_5006513601" description="Carboxypeptidase" evidence="6">
    <location>
        <begin position="19"/>
        <end position="466"/>
    </location>
</feature>
<keyword evidence="4 6" id="KW-0378">Hydrolase</keyword>
<evidence type="ECO:0000313" key="7">
    <source>
        <dbReference type="EMBL" id="CEJ92413.1"/>
    </source>
</evidence>
<dbReference type="Gene3D" id="3.40.50.1820">
    <property type="entry name" value="alpha/beta hydrolase"/>
    <property type="match status" value="1"/>
</dbReference>
<dbReference type="HOGENOM" id="CLU_008523_10_3_1"/>
<dbReference type="GO" id="GO:0004185">
    <property type="term" value="F:serine-type carboxypeptidase activity"/>
    <property type="evidence" value="ECO:0007669"/>
    <property type="project" value="UniProtKB-UniRule"/>
</dbReference>
<dbReference type="PRINTS" id="PR00724">
    <property type="entry name" value="CRBOXYPTASEC"/>
</dbReference>
<dbReference type="SUPFAM" id="SSF53474">
    <property type="entry name" value="alpha/beta-Hydrolases"/>
    <property type="match status" value="1"/>
</dbReference>
<evidence type="ECO:0000256" key="3">
    <source>
        <dbReference type="ARBA" id="ARBA00022670"/>
    </source>
</evidence>
<dbReference type="InterPro" id="IPR001563">
    <property type="entry name" value="Peptidase_S10"/>
</dbReference>
<dbReference type="EMBL" id="CDHN01000004">
    <property type="protein sequence ID" value="CEJ92413.1"/>
    <property type="molecule type" value="Genomic_DNA"/>
</dbReference>
<protein>
    <recommendedName>
        <fullName evidence="6">Carboxypeptidase</fullName>
        <ecNumber evidence="6">3.4.16.-</ecNumber>
    </recommendedName>
</protein>
<keyword evidence="6" id="KW-0732">Signal</keyword>
<dbReference type="PANTHER" id="PTHR11802">
    <property type="entry name" value="SERINE PROTEASE FAMILY S10 SERINE CARBOXYPEPTIDASE"/>
    <property type="match status" value="1"/>
</dbReference>
<proteinExistence type="inferred from homology"/>
<evidence type="ECO:0000256" key="6">
    <source>
        <dbReference type="RuleBase" id="RU361156"/>
    </source>
</evidence>
<dbReference type="EC" id="3.4.16.-" evidence="6"/>
<dbReference type="AlphaFoldDB" id="A0A0A1TMS6"/>
<name>A0A0A1TMS6_9HYPO</name>
<dbReference type="Proteomes" id="UP000039046">
    <property type="component" value="Unassembled WGS sequence"/>
</dbReference>
<keyword evidence="2 6" id="KW-0121">Carboxypeptidase</keyword>
<organism evidence="7 8">
    <name type="scientific">[Torrubiella] hemipterigena</name>
    <dbReference type="NCBI Taxonomy" id="1531966"/>
    <lineage>
        <taxon>Eukaryota</taxon>
        <taxon>Fungi</taxon>
        <taxon>Dikarya</taxon>
        <taxon>Ascomycota</taxon>
        <taxon>Pezizomycotina</taxon>
        <taxon>Sordariomycetes</taxon>
        <taxon>Hypocreomycetidae</taxon>
        <taxon>Hypocreales</taxon>
        <taxon>Clavicipitaceae</taxon>
        <taxon>Clavicipitaceae incertae sedis</taxon>
        <taxon>'Torrubiella' clade</taxon>
    </lineage>
</organism>
<dbReference type="PANTHER" id="PTHR11802:SF453">
    <property type="entry name" value="S1, PUTATIVE-RELATED"/>
    <property type="match status" value="1"/>
</dbReference>